<evidence type="ECO:0000256" key="2">
    <source>
        <dbReference type="SAM" id="MobiDB-lite"/>
    </source>
</evidence>
<keyword evidence="5" id="KW-1185">Reference proteome</keyword>
<proteinExistence type="predicted"/>
<dbReference type="PANTHER" id="PTHR43428">
    <property type="entry name" value="ARSENATE REDUCTASE"/>
    <property type="match status" value="1"/>
</dbReference>
<dbReference type="Pfam" id="PF21234">
    <property type="entry name" value="Phosphatase-like_N"/>
    <property type="match status" value="1"/>
</dbReference>
<evidence type="ECO:0000313" key="4">
    <source>
        <dbReference type="EMBL" id="SDS42157.1"/>
    </source>
</evidence>
<organism evidence="4 5">
    <name type="scientific">Agrococcus carbonis</name>
    <dbReference type="NCBI Taxonomy" id="684552"/>
    <lineage>
        <taxon>Bacteria</taxon>
        <taxon>Bacillati</taxon>
        <taxon>Actinomycetota</taxon>
        <taxon>Actinomycetes</taxon>
        <taxon>Micrococcales</taxon>
        <taxon>Microbacteriaceae</taxon>
        <taxon>Agrococcus</taxon>
    </lineage>
</organism>
<feature type="region of interest" description="Disordered" evidence="2">
    <location>
        <begin position="1"/>
        <end position="32"/>
    </location>
</feature>
<dbReference type="EMBL" id="LT629734">
    <property type="protein sequence ID" value="SDS42157.1"/>
    <property type="molecule type" value="Genomic_DNA"/>
</dbReference>
<dbReference type="InterPro" id="IPR048716">
    <property type="entry name" value="Phosphatase-like_N"/>
</dbReference>
<dbReference type="Gene3D" id="3.40.50.2300">
    <property type="match status" value="1"/>
</dbReference>
<reference evidence="5" key="1">
    <citation type="submission" date="2016-10" db="EMBL/GenBank/DDBJ databases">
        <authorList>
            <person name="Varghese N."/>
            <person name="Submissions S."/>
        </authorList>
    </citation>
    <scope>NUCLEOTIDE SEQUENCE [LARGE SCALE GENOMIC DNA]</scope>
    <source>
        <strain evidence="5">DSM 22965</strain>
    </source>
</reference>
<evidence type="ECO:0000256" key="1">
    <source>
        <dbReference type="ARBA" id="ARBA00022849"/>
    </source>
</evidence>
<name>A0A1H1S2C1_9MICO</name>
<dbReference type="InterPro" id="IPR023485">
    <property type="entry name" value="Ptyr_pPase"/>
</dbReference>
<dbReference type="SMART" id="SM00226">
    <property type="entry name" value="LMWPc"/>
    <property type="match status" value="1"/>
</dbReference>
<sequence>MRRVAERVRHALGRRPRPAYSDLATSTQGADMTEMTDGLDSIEQTLRRGAAHLAELHPTFDPTLVERIVFESHATLARGARIKAHLAPLALKFAADRLQALERAGSRDEGGPVRVLVESIRNDGISQMAAAYLNALGDGRVEALSAAVSPADEVLRTVMDVMEEDGVPLTESFPKPVTDDVARAADVIITMLIEHPFDVARHQRVEAWDFDDPAGLSTDEVRRIRDRVRRRVQEFLDALDA</sequence>
<dbReference type="Proteomes" id="UP000199649">
    <property type="component" value="Chromosome I"/>
</dbReference>
<dbReference type="STRING" id="684552.SAMN04489719_2282"/>
<dbReference type="Gene3D" id="1.10.8.1060">
    <property type="entry name" value="Corynebacterium glutamicum thioredoxin-dependent arsenate reductase, N-terminal domain"/>
    <property type="match status" value="1"/>
</dbReference>
<evidence type="ECO:0000259" key="3">
    <source>
        <dbReference type="SMART" id="SM00226"/>
    </source>
</evidence>
<dbReference type="Pfam" id="PF01451">
    <property type="entry name" value="LMWPc"/>
    <property type="match status" value="1"/>
</dbReference>
<keyword evidence="1" id="KW-0059">Arsenical resistance</keyword>
<protein>
    <submittedName>
        <fullName evidence="4">Protein-tyrosine-phosphatase</fullName>
    </submittedName>
</protein>
<dbReference type="InterPro" id="IPR036196">
    <property type="entry name" value="Ptyr_pPase_sf"/>
</dbReference>
<dbReference type="SUPFAM" id="SSF52788">
    <property type="entry name" value="Phosphotyrosine protein phosphatases I"/>
    <property type="match status" value="1"/>
</dbReference>
<gene>
    <name evidence="4" type="ORF">SAMN04489719_2282</name>
</gene>
<dbReference type="PANTHER" id="PTHR43428:SF1">
    <property type="entry name" value="ARSENATE REDUCTASE"/>
    <property type="match status" value="1"/>
</dbReference>
<evidence type="ECO:0000313" key="5">
    <source>
        <dbReference type="Proteomes" id="UP000199649"/>
    </source>
</evidence>
<dbReference type="AlphaFoldDB" id="A0A1H1S2C1"/>
<accession>A0A1H1S2C1</accession>
<dbReference type="GO" id="GO:0046685">
    <property type="term" value="P:response to arsenic-containing substance"/>
    <property type="evidence" value="ECO:0007669"/>
    <property type="project" value="UniProtKB-KW"/>
</dbReference>
<feature type="domain" description="Phosphotyrosine protein phosphatase I" evidence="3">
    <location>
        <begin position="113"/>
        <end position="238"/>
    </location>
</feature>